<feature type="transmembrane region" description="Helical" evidence="1">
    <location>
        <begin position="78"/>
        <end position="103"/>
    </location>
</feature>
<organism evidence="2 3">
    <name type="scientific">Polarella glacialis</name>
    <name type="common">Dinoflagellate</name>
    <dbReference type="NCBI Taxonomy" id="89957"/>
    <lineage>
        <taxon>Eukaryota</taxon>
        <taxon>Sar</taxon>
        <taxon>Alveolata</taxon>
        <taxon>Dinophyceae</taxon>
        <taxon>Suessiales</taxon>
        <taxon>Suessiaceae</taxon>
        <taxon>Polarella</taxon>
    </lineage>
</organism>
<comment type="caution">
    <text evidence="2">The sequence shown here is derived from an EMBL/GenBank/DDBJ whole genome shotgun (WGS) entry which is preliminary data.</text>
</comment>
<accession>A0A813KP50</accession>
<protein>
    <submittedName>
        <fullName evidence="2">Uncharacterized protein</fullName>
    </submittedName>
</protein>
<dbReference type="Proteomes" id="UP000626109">
    <property type="component" value="Unassembled WGS sequence"/>
</dbReference>
<keyword evidence="1" id="KW-0472">Membrane</keyword>
<gene>
    <name evidence="2" type="ORF">PGLA2088_LOCUS35404</name>
</gene>
<evidence type="ECO:0000313" key="2">
    <source>
        <dbReference type="EMBL" id="CAE8709343.1"/>
    </source>
</evidence>
<evidence type="ECO:0000313" key="3">
    <source>
        <dbReference type="Proteomes" id="UP000626109"/>
    </source>
</evidence>
<name>A0A813KP50_POLGL</name>
<reference evidence="2" key="1">
    <citation type="submission" date="2021-02" db="EMBL/GenBank/DDBJ databases">
        <authorList>
            <person name="Dougan E. K."/>
            <person name="Rhodes N."/>
            <person name="Thang M."/>
            <person name="Chan C."/>
        </authorList>
    </citation>
    <scope>NUCLEOTIDE SEQUENCE</scope>
</reference>
<keyword evidence="1" id="KW-0812">Transmembrane</keyword>
<evidence type="ECO:0000256" key="1">
    <source>
        <dbReference type="SAM" id="Phobius"/>
    </source>
</evidence>
<dbReference type="EMBL" id="CAJNNW010031832">
    <property type="protein sequence ID" value="CAE8709343.1"/>
    <property type="molecule type" value="Genomic_DNA"/>
</dbReference>
<dbReference type="AlphaFoldDB" id="A0A813KP50"/>
<sequence>MLWEHLVTSPPHSQMKCGGFLADNISFQPWMLTSDYPAAHFFFFRPVVVIDDVAWTLDAASSLLEARSVAPADFQAGIQIIVVVVAVVVVVAAVVVVVVGVVLPQDRALREALLLVTSLRRCEIKIRPNSSFNHGCSCVPRPCPCPFFVQSPWR</sequence>
<keyword evidence="1" id="KW-1133">Transmembrane helix</keyword>
<proteinExistence type="predicted"/>